<organism evidence="12 13">
    <name type="scientific">Candidatus Kaiserbacteria bacterium RIFOXYD1_FULL_42_15</name>
    <dbReference type="NCBI Taxonomy" id="1798532"/>
    <lineage>
        <taxon>Bacteria</taxon>
        <taxon>Candidatus Kaiseribacteriota</taxon>
    </lineage>
</organism>
<dbReference type="PANTHER" id="PTHR42833">
    <property type="entry name" value="URIDYLATE KINASE"/>
    <property type="match status" value="1"/>
</dbReference>
<proteinExistence type="inferred from homology"/>
<protein>
    <recommendedName>
        <fullName evidence="3">UMP kinase</fullName>
        <ecNumber evidence="3">2.7.4.22</ecNumber>
    </recommendedName>
    <alternativeName>
        <fullName evidence="10">Uridine monophosphate kinase</fullName>
    </alternativeName>
</protein>
<dbReference type="Gene3D" id="3.40.1160.10">
    <property type="entry name" value="Acetylglutamate kinase-like"/>
    <property type="match status" value="1"/>
</dbReference>
<dbReference type="GO" id="GO:0033862">
    <property type="term" value="F:UMP kinase activity"/>
    <property type="evidence" value="ECO:0007669"/>
    <property type="project" value="UniProtKB-EC"/>
</dbReference>
<reference evidence="12 13" key="1">
    <citation type="journal article" date="2016" name="Nat. Commun.">
        <title>Thousands of microbial genomes shed light on interconnected biogeochemical processes in an aquifer system.</title>
        <authorList>
            <person name="Anantharaman K."/>
            <person name="Brown C.T."/>
            <person name="Hug L.A."/>
            <person name="Sharon I."/>
            <person name="Castelle C.J."/>
            <person name="Probst A.J."/>
            <person name="Thomas B.C."/>
            <person name="Singh A."/>
            <person name="Wilkins M.J."/>
            <person name="Karaoz U."/>
            <person name="Brodie E.L."/>
            <person name="Williams K.H."/>
            <person name="Hubbard S.S."/>
            <person name="Banfield J.F."/>
        </authorList>
    </citation>
    <scope>NUCLEOTIDE SEQUENCE [LARGE SCALE GENOMIC DNA]</scope>
</reference>
<keyword evidence="7" id="KW-0418">Kinase</keyword>
<dbReference type="InterPro" id="IPR001048">
    <property type="entry name" value="Asp/Glu/Uridylate_kinase"/>
</dbReference>
<evidence type="ECO:0000256" key="1">
    <source>
        <dbReference type="ARBA" id="ARBA00004791"/>
    </source>
</evidence>
<comment type="similarity">
    <text evidence="2">Belongs to the UMP kinase family.</text>
</comment>
<dbReference type="Pfam" id="PF00696">
    <property type="entry name" value="AA_kinase"/>
    <property type="match status" value="1"/>
</dbReference>
<dbReference type="Proteomes" id="UP000179230">
    <property type="component" value="Unassembled WGS sequence"/>
</dbReference>
<evidence type="ECO:0000256" key="3">
    <source>
        <dbReference type="ARBA" id="ARBA00012899"/>
    </source>
</evidence>
<dbReference type="EC" id="2.7.4.22" evidence="3"/>
<accession>A0A1F6FPL6</accession>
<dbReference type="PANTHER" id="PTHR42833:SF4">
    <property type="entry name" value="URIDYLATE KINASE PUMPKIN, CHLOROPLASTIC"/>
    <property type="match status" value="1"/>
</dbReference>
<evidence type="ECO:0000256" key="7">
    <source>
        <dbReference type="ARBA" id="ARBA00022777"/>
    </source>
</evidence>
<evidence type="ECO:0000313" key="13">
    <source>
        <dbReference type="Proteomes" id="UP000179230"/>
    </source>
</evidence>
<dbReference type="NCBIfam" id="TIGR02076">
    <property type="entry name" value="pyrH_arch"/>
    <property type="match status" value="1"/>
</dbReference>
<evidence type="ECO:0000256" key="5">
    <source>
        <dbReference type="ARBA" id="ARBA00022679"/>
    </source>
</evidence>
<dbReference type="SUPFAM" id="SSF53633">
    <property type="entry name" value="Carbamate kinase-like"/>
    <property type="match status" value="1"/>
</dbReference>
<dbReference type="InterPro" id="IPR036393">
    <property type="entry name" value="AceGlu_kinase-like_sf"/>
</dbReference>
<evidence type="ECO:0000256" key="4">
    <source>
        <dbReference type="ARBA" id="ARBA00022490"/>
    </source>
</evidence>
<keyword evidence="8" id="KW-0067">ATP-binding</keyword>
<sequence>MSHAETIVMSVGGSLIVPDQIDTKFLSNLKDLIHTEATTNGRHFIIIAGGGKTARRYQEAAATVTNLESDDLDWMGIHATRLNGHLLRTIFRDIAYPIMIKNPDEILDVSKKEKVIIAAGYRPGCSTDLRAIQIAERIHAVKVINLSNTDYVYTDDPRTNPKAVKIEDIIWADFRKLIPAEWAPGLSSPFDPVAAKAAEAGGIEVAQINGLKLEELANYLHDEPFVGTKIHS</sequence>
<comment type="pathway">
    <text evidence="1">Pyrimidine metabolism; CTP biosynthesis via de novo pathway; UDP from UMP (UMPK route): step 1/1.</text>
</comment>
<evidence type="ECO:0000256" key="8">
    <source>
        <dbReference type="ARBA" id="ARBA00022840"/>
    </source>
</evidence>
<keyword evidence="6" id="KW-0547">Nucleotide-binding</keyword>
<evidence type="ECO:0000256" key="6">
    <source>
        <dbReference type="ARBA" id="ARBA00022741"/>
    </source>
</evidence>
<dbReference type="EMBL" id="MFMT01000041">
    <property type="protein sequence ID" value="OGG87802.1"/>
    <property type="molecule type" value="Genomic_DNA"/>
</dbReference>
<evidence type="ECO:0000313" key="12">
    <source>
        <dbReference type="EMBL" id="OGG87802.1"/>
    </source>
</evidence>
<dbReference type="InterPro" id="IPR011818">
    <property type="entry name" value="Uridylate_kinase_arch/spir"/>
</dbReference>
<gene>
    <name evidence="12" type="ORF">A2592_01940</name>
</gene>
<name>A0A1F6FPL6_9BACT</name>
<evidence type="ECO:0000259" key="11">
    <source>
        <dbReference type="Pfam" id="PF00696"/>
    </source>
</evidence>
<dbReference type="GO" id="GO:0006225">
    <property type="term" value="P:UDP biosynthetic process"/>
    <property type="evidence" value="ECO:0007669"/>
    <property type="project" value="TreeGrafter"/>
</dbReference>
<comment type="caution">
    <text evidence="12">The sequence shown here is derived from an EMBL/GenBank/DDBJ whole genome shotgun (WGS) entry which is preliminary data.</text>
</comment>
<evidence type="ECO:0000256" key="9">
    <source>
        <dbReference type="ARBA" id="ARBA00022975"/>
    </source>
</evidence>
<evidence type="ECO:0000256" key="10">
    <source>
        <dbReference type="ARBA" id="ARBA00032092"/>
    </source>
</evidence>
<evidence type="ECO:0000256" key="2">
    <source>
        <dbReference type="ARBA" id="ARBA00007614"/>
    </source>
</evidence>
<dbReference type="GO" id="GO:0005524">
    <property type="term" value="F:ATP binding"/>
    <property type="evidence" value="ECO:0007669"/>
    <property type="project" value="UniProtKB-KW"/>
</dbReference>
<keyword evidence="5" id="KW-0808">Transferase</keyword>
<feature type="domain" description="Aspartate/glutamate/uridylate kinase" evidence="11">
    <location>
        <begin position="6"/>
        <end position="205"/>
    </location>
</feature>
<keyword evidence="9" id="KW-0665">Pyrimidine biosynthesis</keyword>
<dbReference type="AlphaFoldDB" id="A0A1F6FPL6"/>
<keyword evidence="4" id="KW-0963">Cytoplasm</keyword>